<dbReference type="Gene3D" id="3.40.50.620">
    <property type="entry name" value="HUPs"/>
    <property type="match status" value="1"/>
</dbReference>
<organism evidence="2 3">
    <name type="scientific">Rhizobium meliloti</name>
    <name type="common">Ensifer meliloti</name>
    <name type="synonym">Sinorhizobium meliloti</name>
    <dbReference type="NCBI Taxonomy" id="382"/>
    <lineage>
        <taxon>Bacteria</taxon>
        <taxon>Pseudomonadati</taxon>
        <taxon>Pseudomonadota</taxon>
        <taxon>Alphaproteobacteria</taxon>
        <taxon>Hyphomicrobiales</taxon>
        <taxon>Rhizobiaceae</taxon>
        <taxon>Sinorhizobium/Ensifer group</taxon>
        <taxon>Sinorhizobium</taxon>
    </lineage>
</organism>
<proteinExistence type="predicted"/>
<gene>
    <name evidence="2" type="ORF">CEJ86_24705</name>
</gene>
<dbReference type="GO" id="GO:0003824">
    <property type="term" value="F:catalytic activity"/>
    <property type="evidence" value="ECO:0007669"/>
    <property type="project" value="InterPro"/>
</dbReference>
<dbReference type="InterPro" id="IPR014729">
    <property type="entry name" value="Rossmann-like_a/b/a_fold"/>
</dbReference>
<dbReference type="RefSeq" id="WP_100673837.1">
    <property type="nucleotide sequence ID" value="NZ_NJGD01000014.1"/>
</dbReference>
<dbReference type="AlphaFoldDB" id="A0A2J0YXB8"/>
<evidence type="ECO:0000313" key="3">
    <source>
        <dbReference type="Proteomes" id="UP000231987"/>
    </source>
</evidence>
<evidence type="ECO:0000259" key="1">
    <source>
        <dbReference type="Pfam" id="PF01507"/>
    </source>
</evidence>
<sequence length="357" mass="38618">MKAIASTPYIDALIAGGAPVAIGVSGGKDSQASAIATFAHLDGIGHTGPRLLVHADLGSVEWDASSRICHELASYLGVELVTVRRTSGGLMERWEARWLSSADRYQSLATVTLVPCWSTPAMRFCTSELKTHVITAELKRRFPAQQIINVTGVRRAESAARSKATIASADAGGRIWTWRPIVEWSEAEVFAAIDRSGLLAHPAYRCFGMTRVSCRFCIMSSLPDLTAAAAQPEGHALYRRIVALEARSTFAFQGSRWLGDVAPHLLDEEARASLAHGKASARARQMAEARITKPMLYVKGWPLRMLTDGEADLLAGVRQEVCDALGLACGFLDRESIHARCAELLAAKHSRIPTEAA</sequence>
<dbReference type="SUPFAM" id="SSF52402">
    <property type="entry name" value="Adenine nucleotide alpha hydrolases-like"/>
    <property type="match status" value="1"/>
</dbReference>
<feature type="domain" description="Phosphoadenosine phosphosulphate reductase" evidence="1">
    <location>
        <begin position="24"/>
        <end position="217"/>
    </location>
</feature>
<reference evidence="2 3" key="1">
    <citation type="submission" date="2017-06" db="EMBL/GenBank/DDBJ databases">
        <title>Ensifer strains isolated from leguminous trees and herbs display diverse denitrification phenotypes with some acting as strong N2O sinks.</title>
        <authorList>
            <person name="Woliy K."/>
            <person name="Mania D."/>
            <person name="Bakken L.R."/>
            <person name="Frostegard A."/>
        </authorList>
    </citation>
    <scope>NUCLEOTIDE SEQUENCE [LARGE SCALE GENOMIC DNA]</scope>
    <source>
        <strain evidence="2 3">AC50a</strain>
    </source>
</reference>
<dbReference type="PANTHER" id="PTHR43196:SF2">
    <property type="entry name" value="PHOSPHOADENOSINE PHOSPHOSULFATE REDUCTASE"/>
    <property type="match status" value="1"/>
</dbReference>
<dbReference type="EMBL" id="NJGD01000014">
    <property type="protein sequence ID" value="PJR12784.1"/>
    <property type="molecule type" value="Genomic_DNA"/>
</dbReference>
<dbReference type="Proteomes" id="UP000231987">
    <property type="component" value="Unassembled WGS sequence"/>
</dbReference>
<dbReference type="Pfam" id="PF01507">
    <property type="entry name" value="PAPS_reduct"/>
    <property type="match status" value="1"/>
</dbReference>
<dbReference type="PANTHER" id="PTHR43196">
    <property type="entry name" value="SULFATE ADENYLYLTRANSFERASE SUBUNIT 2"/>
    <property type="match status" value="1"/>
</dbReference>
<dbReference type="InterPro" id="IPR050128">
    <property type="entry name" value="Sulfate_adenylyltrnsfr_sub2"/>
</dbReference>
<protein>
    <recommendedName>
        <fullName evidence="1">Phosphoadenosine phosphosulphate reductase domain-containing protein</fullName>
    </recommendedName>
</protein>
<comment type="caution">
    <text evidence="2">The sequence shown here is derived from an EMBL/GenBank/DDBJ whole genome shotgun (WGS) entry which is preliminary data.</text>
</comment>
<evidence type="ECO:0000313" key="2">
    <source>
        <dbReference type="EMBL" id="PJR12784.1"/>
    </source>
</evidence>
<accession>A0A2J0YXB8</accession>
<dbReference type="InterPro" id="IPR002500">
    <property type="entry name" value="PAPS_reduct_dom"/>
</dbReference>
<name>A0A2J0YXB8_RHIML</name>